<dbReference type="Proteomes" id="UP001732700">
    <property type="component" value="Chromosome 1C"/>
</dbReference>
<accession>A0ACD5TQX0</accession>
<proteinExistence type="predicted"/>
<protein>
    <submittedName>
        <fullName evidence="1">Uncharacterized protein</fullName>
    </submittedName>
</protein>
<reference evidence="1" key="1">
    <citation type="submission" date="2021-05" db="EMBL/GenBank/DDBJ databases">
        <authorList>
            <person name="Scholz U."/>
            <person name="Mascher M."/>
            <person name="Fiebig A."/>
        </authorList>
    </citation>
    <scope>NUCLEOTIDE SEQUENCE [LARGE SCALE GENOMIC DNA]</scope>
</reference>
<evidence type="ECO:0000313" key="2">
    <source>
        <dbReference type="Proteomes" id="UP001732700"/>
    </source>
</evidence>
<organism evidence="1 2">
    <name type="scientific">Avena sativa</name>
    <name type="common">Oat</name>
    <dbReference type="NCBI Taxonomy" id="4498"/>
    <lineage>
        <taxon>Eukaryota</taxon>
        <taxon>Viridiplantae</taxon>
        <taxon>Streptophyta</taxon>
        <taxon>Embryophyta</taxon>
        <taxon>Tracheophyta</taxon>
        <taxon>Spermatophyta</taxon>
        <taxon>Magnoliopsida</taxon>
        <taxon>Liliopsida</taxon>
        <taxon>Poales</taxon>
        <taxon>Poaceae</taxon>
        <taxon>BOP clade</taxon>
        <taxon>Pooideae</taxon>
        <taxon>Poodae</taxon>
        <taxon>Poeae</taxon>
        <taxon>Poeae Chloroplast Group 1 (Aveneae type)</taxon>
        <taxon>Aveninae</taxon>
        <taxon>Avena</taxon>
    </lineage>
</organism>
<reference evidence="1" key="2">
    <citation type="submission" date="2025-09" db="UniProtKB">
        <authorList>
            <consortium name="EnsemblPlants"/>
        </authorList>
    </citation>
    <scope>IDENTIFICATION</scope>
</reference>
<evidence type="ECO:0000313" key="1">
    <source>
        <dbReference type="EnsemblPlants" id="AVESA.00010b.r2.1CG0112300.1.CDS"/>
    </source>
</evidence>
<sequence length="755" mass="86608">MWRLKVSEGGGPWLRSSNGFLGRQVWEFDPDAGTPEERAQIERLRHNFTKHRFHRRESHDLLLRLQYAKLNNLPANPPLTKLEKSTEVTEEIITRSLRRALNQYSTIQAHDGHWPGDYSGILFLMPMFIFSLYVTRSLNIVLSSEHRREICRHIYNHQNEDGGWGIHVAGPSTMLGSCLNYVALRLLGEMLNDKNDALIKGKAWILSHGSATAVPQWGKIFLSIIGVYDWSGNNPIIPELWLVPYFLPIHPGRFWCFCRLVYMSMAYLYGKKFVGPITATILELREELYGTSYENIDWSKTRNTCAQEDLRRPRSKVQSVILDCLNKFVEPMLNCWPAEKLRERSLNNVMEQIQYNNETTEYIGLCPVDKALSMICCWVQNPNSDSFRQHLPRVYDYFWLAEDGMKAKIADGCTGWDTSFIIQAFCSTDMISEFSSTIKKAHEFIKKSQVRSNFPSYEIFYRHRSKGSWPLSTVDIGWSSSDCTAEAIKTLILLSNYSPKLVGDSIEEEKLYDAIDCLISFMNKDGSVSTYEPKRGYSWLEILNPTESFKNIVVDHPTVEVTASVLDALVSFRELYPQYHEKEIRQHTESSAMYIESEQRDDGSWYGSWAICFTYGTLFAVKGLVAAGRTYENSSYIRKACNFLLSKQQITGGWGESYLSVETEDYVDTGSPHAVNTAWAMLALIYAGQAEIDPVPLYRGARVLINMQLDTGEFPQQEYTGTANSAFFFNYSNYRNIYPIMALGELRRKLTASRK</sequence>
<name>A0ACD5TQX0_AVESA</name>
<keyword evidence="2" id="KW-1185">Reference proteome</keyword>
<dbReference type="EnsemblPlants" id="AVESA.00010b.r2.1CG0112300.1">
    <property type="protein sequence ID" value="AVESA.00010b.r2.1CG0112300.1.CDS"/>
    <property type="gene ID" value="AVESA.00010b.r2.1CG0112300"/>
</dbReference>